<evidence type="ECO:0000256" key="4">
    <source>
        <dbReference type="ARBA" id="ARBA00023136"/>
    </source>
</evidence>
<organism evidence="7 8">
    <name type="scientific">Bifidobacterium tissieri</name>
    <dbReference type="NCBI Taxonomy" id="1630162"/>
    <lineage>
        <taxon>Bacteria</taxon>
        <taxon>Bacillati</taxon>
        <taxon>Actinomycetota</taxon>
        <taxon>Actinomycetes</taxon>
        <taxon>Bifidobacteriales</taxon>
        <taxon>Bifidobacteriaceae</taxon>
        <taxon>Bifidobacterium</taxon>
    </lineage>
</organism>
<comment type="subcellular location">
    <subcellularLocation>
        <location evidence="1">Membrane</location>
        <topology evidence="1">Multi-pass membrane protein</topology>
    </subcellularLocation>
</comment>
<dbReference type="Proteomes" id="UP000216444">
    <property type="component" value="Unassembled WGS sequence"/>
</dbReference>
<feature type="domain" description="O-antigen ligase-related" evidence="6">
    <location>
        <begin position="183"/>
        <end position="326"/>
    </location>
</feature>
<feature type="transmembrane region" description="Helical" evidence="5">
    <location>
        <begin position="156"/>
        <end position="174"/>
    </location>
</feature>
<evidence type="ECO:0000256" key="1">
    <source>
        <dbReference type="ARBA" id="ARBA00004141"/>
    </source>
</evidence>
<accession>A0A261FJU4</accession>
<keyword evidence="3 5" id="KW-1133">Transmembrane helix</keyword>
<dbReference type="PANTHER" id="PTHR37422:SF13">
    <property type="entry name" value="LIPOPOLYSACCHARIDE BIOSYNTHESIS PROTEIN PA4999-RELATED"/>
    <property type="match status" value="1"/>
</dbReference>
<feature type="transmembrane region" description="Helical" evidence="5">
    <location>
        <begin position="59"/>
        <end position="76"/>
    </location>
</feature>
<protein>
    <submittedName>
        <fullName evidence="7">Oligosaccharide repeat unit polymerase Wzy</fullName>
    </submittedName>
</protein>
<feature type="transmembrane region" description="Helical" evidence="5">
    <location>
        <begin position="82"/>
        <end position="102"/>
    </location>
</feature>
<dbReference type="InterPro" id="IPR007016">
    <property type="entry name" value="O-antigen_ligase-rel_domated"/>
</dbReference>
<feature type="transmembrane region" description="Helical" evidence="5">
    <location>
        <begin position="109"/>
        <end position="131"/>
    </location>
</feature>
<keyword evidence="4 5" id="KW-0472">Membrane</keyword>
<dbReference type="PANTHER" id="PTHR37422">
    <property type="entry name" value="TEICHURONIC ACID BIOSYNTHESIS PROTEIN TUAE"/>
    <property type="match status" value="1"/>
</dbReference>
<evidence type="ECO:0000256" key="5">
    <source>
        <dbReference type="SAM" id="Phobius"/>
    </source>
</evidence>
<comment type="caution">
    <text evidence="7">The sequence shown here is derived from an EMBL/GenBank/DDBJ whole genome shotgun (WGS) entry which is preliminary data.</text>
</comment>
<dbReference type="InterPro" id="IPR051533">
    <property type="entry name" value="WaaL-like"/>
</dbReference>
<evidence type="ECO:0000256" key="2">
    <source>
        <dbReference type="ARBA" id="ARBA00022692"/>
    </source>
</evidence>
<proteinExistence type="predicted"/>
<feature type="transmembrane region" description="Helical" evidence="5">
    <location>
        <begin position="34"/>
        <end position="52"/>
    </location>
</feature>
<dbReference type="GO" id="GO:0016020">
    <property type="term" value="C:membrane"/>
    <property type="evidence" value="ECO:0007669"/>
    <property type="project" value="UniProtKB-SubCell"/>
</dbReference>
<gene>
    <name evidence="7" type="ORF">BTIS_0150</name>
</gene>
<feature type="transmembrane region" description="Helical" evidence="5">
    <location>
        <begin position="310"/>
        <end position="333"/>
    </location>
</feature>
<evidence type="ECO:0000313" key="8">
    <source>
        <dbReference type="Proteomes" id="UP000216444"/>
    </source>
</evidence>
<keyword evidence="2 5" id="KW-0812">Transmembrane</keyword>
<evidence type="ECO:0000259" key="6">
    <source>
        <dbReference type="Pfam" id="PF04932"/>
    </source>
</evidence>
<feature type="transmembrane region" description="Helical" evidence="5">
    <location>
        <begin position="186"/>
        <end position="213"/>
    </location>
</feature>
<name>A0A261FJU4_9BIFI</name>
<keyword evidence="8" id="KW-1185">Reference proteome</keyword>
<dbReference type="EMBL" id="MWWV01000001">
    <property type="protein sequence ID" value="OZG59419.1"/>
    <property type="molecule type" value="Genomic_DNA"/>
</dbReference>
<feature type="transmembrane region" description="Helical" evidence="5">
    <location>
        <begin position="9"/>
        <end position="28"/>
    </location>
</feature>
<feature type="transmembrane region" description="Helical" evidence="5">
    <location>
        <begin position="225"/>
        <end position="250"/>
    </location>
</feature>
<sequence length="388" mass="43452">MTLHLSKRSIILFLLLIPVFLPISVDYFTTSFHFYRLATYVSIVVVAVRFVLNKQAPSLLTLIAISMQAWIFLATARGGGDTSTALMSLLRLSIVCLVFDVYRDSLTTLIRVLMLHCEICVYGNFLTLLIAPEGLYSRSVSAYGVSQEWFLGVDNYFVQWLFPALVIAWVYNTYFTKESRGMVLSIVTLLTEFMHGSATGIVGVTLFLILMVVPKAGYFFTPIRSIVIASSVWLLIVIFRIVNIFAPIVLKLGKNLTFSGRLAIWDNAIIAISHNPVFGYGVLTNDEMVQYLGLSSNGLWTGATHCHNQILQIAFQGGLIALLLFLTVIVLILKKSINNWPSKQSQIASYAISAYIIMCTTEIFIFPVMFVIFPLMYLVLSREEKGVE</sequence>
<reference evidence="7 8" key="1">
    <citation type="journal article" date="2017" name="BMC Genomics">
        <title>Comparative genomic and phylogenomic analyses of the Bifidobacteriaceae family.</title>
        <authorList>
            <person name="Lugli G.A."/>
            <person name="Milani C."/>
            <person name="Turroni F."/>
            <person name="Duranti S."/>
            <person name="Mancabelli L."/>
            <person name="Mangifesta M."/>
            <person name="Ferrario C."/>
            <person name="Modesto M."/>
            <person name="Mattarelli P."/>
            <person name="Jiri K."/>
            <person name="van Sinderen D."/>
            <person name="Ventura M."/>
        </authorList>
    </citation>
    <scope>NUCLEOTIDE SEQUENCE [LARGE SCALE GENOMIC DNA]</scope>
    <source>
        <strain evidence="7 8">DSM 100201</strain>
    </source>
</reference>
<dbReference type="Pfam" id="PF04932">
    <property type="entry name" value="Wzy_C"/>
    <property type="match status" value="1"/>
</dbReference>
<feature type="transmembrane region" description="Helical" evidence="5">
    <location>
        <begin position="262"/>
        <end position="283"/>
    </location>
</feature>
<evidence type="ECO:0000313" key="7">
    <source>
        <dbReference type="EMBL" id="OZG59419.1"/>
    </source>
</evidence>
<feature type="transmembrane region" description="Helical" evidence="5">
    <location>
        <begin position="354"/>
        <end position="380"/>
    </location>
</feature>
<dbReference type="RefSeq" id="WP_094661747.1">
    <property type="nucleotide sequence ID" value="NZ_MWWV01000001.1"/>
</dbReference>
<evidence type="ECO:0000256" key="3">
    <source>
        <dbReference type="ARBA" id="ARBA00022989"/>
    </source>
</evidence>
<dbReference type="AlphaFoldDB" id="A0A261FJU4"/>